<dbReference type="PROSITE" id="PS51462">
    <property type="entry name" value="NUDIX"/>
    <property type="match status" value="1"/>
</dbReference>
<sequence>MNENVEFTNLCMVRDGDRVLVIHRKKEDWPGITFPGGHVEVGESFTESVIREVKEETGLRIVSPQICGMKDWVKEGIRYVVLFYKTEKFDGELISSEEGEVWWEALKELPKLDLSLDMEDMLRIFLEEDLSEFFYYQDGEDWKYDFKVNFNTNSSKDLIYFFKQSTVWLAVFLFL</sequence>
<dbReference type="InterPro" id="IPR020476">
    <property type="entry name" value="Nudix_hydrolase"/>
</dbReference>
<dbReference type="PRINTS" id="PR00502">
    <property type="entry name" value="NUDIXFAMILY"/>
</dbReference>
<dbReference type="Pfam" id="PF00293">
    <property type="entry name" value="NUDIX"/>
    <property type="match status" value="1"/>
</dbReference>
<evidence type="ECO:0000259" key="3">
    <source>
        <dbReference type="PROSITE" id="PS51462"/>
    </source>
</evidence>
<dbReference type="InterPro" id="IPR000086">
    <property type="entry name" value="NUDIX_hydrolase_dom"/>
</dbReference>
<feature type="domain" description="Nudix hydrolase" evidence="3">
    <location>
        <begin position="1"/>
        <end position="126"/>
    </location>
</feature>
<accession>E3CE32</accession>
<dbReference type="PANTHER" id="PTHR43736">
    <property type="entry name" value="ADP-RIBOSE PYROPHOSPHATASE"/>
    <property type="match status" value="1"/>
</dbReference>
<reference evidence="4 5" key="1">
    <citation type="submission" date="2010-10" db="EMBL/GenBank/DDBJ databases">
        <authorList>
            <person name="Durkin A.S."/>
            <person name="Madupu R."/>
            <person name="Torralba M."/>
            <person name="Gillis M."/>
            <person name="Methe B."/>
            <person name="Sutton G."/>
            <person name="Nelson K.E."/>
        </authorList>
    </citation>
    <scope>NUCLEOTIDE SEQUENCE [LARGE SCALE GENOMIC DNA]</scope>
    <source>
        <strain evidence="4 5">F0405</strain>
    </source>
</reference>
<protein>
    <submittedName>
        <fullName evidence="4">Hydrolase, NUDIX family</fullName>
    </submittedName>
</protein>
<organism evidence="4 5">
    <name type="scientific">Streptococcus parasanguinis F0405</name>
    <dbReference type="NCBI Taxonomy" id="905067"/>
    <lineage>
        <taxon>Bacteria</taxon>
        <taxon>Bacillati</taxon>
        <taxon>Bacillota</taxon>
        <taxon>Bacilli</taxon>
        <taxon>Lactobacillales</taxon>
        <taxon>Streptococcaceae</taxon>
        <taxon>Streptococcus</taxon>
    </lineage>
</organism>
<comment type="similarity">
    <text evidence="1">Belongs to the Nudix hydrolase family.</text>
</comment>
<comment type="caution">
    <text evidence="4">The sequence shown here is derived from an EMBL/GenBank/DDBJ whole genome shotgun (WGS) entry which is preliminary data.</text>
</comment>
<dbReference type="PANTHER" id="PTHR43736:SF1">
    <property type="entry name" value="DIHYDRONEOPTERIN TRIPHOSPHATE DIPHOSPHATASE"/>
    <property type="match status" value="1"/>
</dbReference>
<dbReference type="SUPFAM" id="SSF55811">
    <property type="entry name" value="Nudix"/>
    <property type="match status" value="1"/>
</dbReference>
<dbReference type="CDD" id="cd18875">
    <property type="entry name" value="NUDIX_Hydrolase"/>
    <property type="match status" value="1"/>
</dbReference>
<evidence type="ECO:0000256" key="2">
    <source>
        <dbReference type="ARBA" id="ARBA00022801"/>
    </source>
</evidence>
<evidence type="ECO:0000313" key="5">
    <source>
        <dbReference type="Proteomes" id="UP000003812"/>
    </source>
</evidence>
<dbReference type="Gene3D" id="3.90.79.10">
    <property type="entry name" value="Nucleoside Triphosphate Pyrophosphohydrolase"/>
    <property type="match status" value="1"/>
</dbReference>
<dbReference type="Proteomes" id="UP000003812">
    <property type="component" value="Unassembled WGS sequence"/>
</dbReference>
<name>E3CE32_STRPA</name>
<dbReference type="InterPro" id="IPR015797">
    <property type="entry name" value="NUDIX_hydrolase-like_dom_sf"/>
</dbReference>
<gene>
    <name evidence="4" type="ORF">HMPREF9626_1179</name>
</gene>
<dbReference type="AlphaFoldDB" id="E3CE32"/>
<evidence type="ECO:0000256" key="1">
    <source>
        <dbReference type="ARBA" id="ARBA00005582"/>
    </source>
</evidence>
<proteinExistence type="inferred from homology"/>
<keyword evidence="2 4" id="KW-0378">Hydrolase</keyword>
<evidence type="ECO:0000313" key="4">
    <source>
        <dbReference type="EMBL" id="EFQ54924.1"/>
    </source>
</evidence>
<dbReference type="GO" id="GO:0016787">
    <property type="term" value="F:hydrolase activity"/>
    <property type="evidence" value="ECO:0007669"/>
    <property type="project" value="UniProtKB-KW"/>
</dbReference>
<dbReference type="EMBL" id="AEKM01000010">
    <property type="protein sequence ID" value="EFQ54924.1"/>
    <property type="molecule type" value="Genomic_DNA"/>
</dbReference>